<evidence type="ECO:0000259" key="1">
    <source>
        <dbReference type="SMART" id="SM00829"/>
    </source>
</evidence>
<dbReference type="SUPFAM" id="SSF50129">
    <property type="entry name" value="GroES-like"/>
    <property type="match status" value="1"/>
</dbReference>
<comment type="caution">
    <text evidence="2">The sequence shown here is derived from an EMBL/GenBank/DDBJ whole genome shotgun (WGS) entry which is preliminary data.</text>
</comment>
<dbReference type="Gene3D" id="3.90.180.10">
    <property type="entry name" value="Medium-chain alcohol dehydrogenases, catalytic domain"/>
    <property type="match status" value="1"/>
</dbReference>
<sequence>MHRHVLFLPRAGNLNGLKMRQEPVGVPTSGSVRVKISHSGLNLADVFACLGLYSATPTGEFIPGLEFSGIVEQVGTPTSELRPGDRVWGFSRFGAYASHIDADPRYLRKIPDGWSLAEAAAFPVQALTAWYGLVELGALHAGQRVLVQSAAGGVGLHALQIVQWKQAHAIAVIGRPEKADLLMKEFGLSADQIVLRPSGWRAGAEFGRRLDQVSGPSGRQLDLVLDAVAGPFFRPAFERLAPGGRYLLFGAADFMPTGSRRGWLRLAYQYMKRYRPDPLSMISDNRAVFGFNLIWLYDRVDEMAAMLGPMMQLPWRRPVIDSIFPAAKAFDALQHLKSGRTTGKVLLEWE</sequence>
<dbReference type="Proteomes" id="UP000460298">
    <property type="component" value="Unassembled WGS sequence"/>
</dbReference>
<dbReference type="InterPro" id="IPR020843">
    <property type="entry name" value="ER"/>
</dbReference>
<dbReference type="EMBL" id="WBUI01000001">
    <property type="protein sequence ID" value="KAB2935184.1"/>
    <property type="molecule type" value="Genomic_DNA"/>
</dbReference>
<dbReference type="InterPro" id="IPR011032">
    <property type="entry name" value="GroES-like_sf"/>
</dbReference>
<proteinExistence type="predicted"/>
<dbReference type="Pfam" id="PF13602">
    <property type="entry name" value="ADH_zinc_N_2"/>
    <property type="match status" value="1"/>
</dbReference>
<evidence type="ECO:0000313" key="3">
    <source>
        <dbReference type="Proteomes" id="UP000460298"/>
    </source>
</evidence>
<dbReference type="Gene3D" id="3.40.50.720">
    <property type="entry name" value="NAD(P)-binding Rossmann-like Domain"/>
    <property type="match status" value="1"/>
</dbReference>
<dbReference type="InterPro" id="IPR051397">
    <property type="entry name" value="Zn-ADH-like_protein"/>
</dbReference>
<name>A0A833H4R2_9LEPT</name>
<dbReference type="PANTHER" id="PTHR43677:SF4">
    <property type="entry name" value="QUINONE OXIDOREDUCTASE-LIKE PROTEIN 2"/>
    <property type="match status" value="1"/>
</dbReference>
<dbReference type="InterPro" id="IPR013154">
    <property type="entry name" value="ADH-like_N"/>
</dbReference>
<protein>
    <submittedName>
        <fullName evidence="2">Zinc-binding dehydrogenase</fullName>
    </submittedName>
</protein>
<organism evidence="2 3">
    <name type="scientific">Leptonema illini</name>
    <dbReference type="NCBI Taxonomy" id="183"/>
    <lineage>
        <taxon>Bacteria</taxon>
        <taxon>Pseudomonadati</taxon>
        <taxon>Spirochaetota</taxon>
        <taxon>Spirochaetia</taxon>
        <taxon>Leptospirales</taxon>
        <taxon>Leptospiraceae</taxon>
        <taxon>Leptonema</taxon>
    </lineage>
</organism>
<feature type="domain" description="Enoyl reductase (ER)" evidence="1">
    <location>
        <begin position="12"/>
        <end position="347"/>
    </location>
</feature>
<dbReference type="PANTHER" id="PTHR43677">
    <property type="entry name" value="SHORT-CHAIN DEHYDROGENASE/REDUCTASE"/>
    <property type="match status" value="1"/>
</dbReference>
<dbReference type="Pfam" id="PF08240">
    <property type="entry name" value="ADH_N"/>
    <property type="match status" value="1"/>
</dbReference>
<dbReference type="SMART" id="SM00829">
    <property type="entry name" value="PKS_ER"/>
    <property type="match status" value="1"/>
</dbReference>
<dbReference type="GO" id="GO:0016491">
    <property type="term" value="F:oxidoreductase activity"/>
    <property type="evidence" value="ECO:0007669"/>
    <property type="project" value="InterPro"/>
</dbReference>
<reference evidence="2 3" key="1">
    <citation type="submission" date="2019-10" db="EMBL/GenBank/DDBJ databases">
        <title>Extracellular Electron Transfer in a Candidatus Methanoperedens spp. Enrichment Culture.</title>
        <authorList>
            <person name="Berger S."/>
            <person name="Rangel Shaw D."/>
            <person name="Berben T."/>
            <person name="In 'T Zandt M."/>
            <person name="Frank J."/>
            <person name="Reimann J."/>
            <person name="Jetten M.S.M."/>
            <person name="Welte C.U."/>
        </authorList>
    </citation>
    <scope>NUCLEOTIDE SEQUENCE [LARGE SCALE GENOMIC DNA]</scope>
    <source>
        <strain evidence="2">SB12</strain>
    </source>
</reference>
<dbReference type="AlphaFoldDB" id="A0A833H4R2"/>
<accession>A0A833H4R2</accession>
<evidence type="ECO:0000313" key="2">
    <source>
        <dbReference type="EMBL" id="KAB2935184.1"/>
    </source>
</evidence>
<gene>
    <name evidence="2" type="ORF">F9K24_00215</name>
</gene>
<dbReference type="SUPFAM" id="SSF51735">
    <property type="entry name" value="NAD(P)-binding Rossmann-fold domains"/>
    <property type="match status" value="1"/>
</dbReference>
<dbReference type="InterPro" id="IPR036291">
    <property type="entry name" value="NAD(P)-bd_dom_sf"/>
</dbReference>